<sequence length="115" mass="12919">MLAKGFIKSVWQHALLFTFVSRETLTWMASPSTGSVRTVKPLQSSVAWTLDIGHNYVDQSISASKKNVARPDYDAMVASFERGEIDAIICWDLELPAPRRWVVRSVGQNYSRTTA</sequence>
<reference evidence="2 3" key="1">
    <citation type="submission" date="2015-08" db="EMBL/GenBank/DDBJ databases">
        <authorList>
            <person name="Babu N.S."/>
            <person name="Beckwith C.J."/>
            <person name="Beseler K.G."/>
            <person name="Brison A."/>
            <person name="Carone J.V."/>
            <person name="Caskin T.P."/>
            <person name="Diamond M."/>
            <person name="Durham M.E."/>
            <person name="Foxe J.M."/>
            <person name="Go M."/>
            <person name="Henderson B.A."/>
            <person name="Jones I.B."/>
            <person name="McGettigan J.A."/>
            <person name="Micheletti S.J."/>
            <person name="Nasrallah M.E."/>
            <person name="Ortiz D."/>
            <person name="Piller C.R."/>
            <person name="Privatt S.R."/>
            <person name="Schneider S.L."/>
            <person name="Sharp S."/>
            <person name="Smith T.C."/>
            <person name="Stanton J.D."/>
            <person name="Ullery H.E."/>
            <person name="Wilson R.J."/>
            <person name="Serrano M.G."/>
            <person name="Buck G."/>
            <person name="Lee V."/>
            <person name="Wang Y."/>
            <person name="Carvalho R."/>
            <person name="Voegtly L."/>
            <person name="Shi R."/>
            <person name="Duckworth R."/>
            <person name="Johnson A."/>
            <person name="Loviza R."/>
            <person name="Walstead R."/>
            <person name="Shah Z."/>
            <person name="Kiflezghi M."/>
            <person name="Wade K."/>
            <person name="Ball S.L."/>
            <person name="Bradley K.W."/>
            <person name="Asai D.J."/>
            <person name="Bowman C.A."/>
            <person name="Russell D.A."/>
            <person name="Pope W.H."/>
            <person name="Jacobs-Sera D."/>
            <person name="Hendrix R.W."/>
            <person name="Hatfull G.F."/>
        </authorList>
    </citation>
    <scope>NUCLEOTIDE SEQUENCE [LARGE SCALE GENOMIC DNA]</scope>
    <source>
        <strain evidence="2 3">PUDD_83A45</strain>
    </source>
</reference>
<dbReference type="InterPro" id="IPR036162">
    <property type="entry name" value="Resolvase-like_N_sf"/>
</dbReference>
<accession>A0A0K1RC03</accession>
<evidence type="ECO:0000259" key="1">
    <source>
        <dbReference type="Pfam" id="PF00239"/>
    </source>
</evidence>
<dbReference type="PATRIC" id="fig|156976.3.peg.1082"/>
<dbReference type="AlphaFoldDB" id="A0A0K1RC03"/>
<keyword evidence="3" id="KW-1185">Reference proteome</keyword>
<evidence type="ECO:0000313" key="2">
    <source>
        <dbReference type="EMBL" id="AKV58706.1"/>
    </source>
</evidence>
<dbReference type="InterPro" id="IPR006119">
    <property type="entry name" value="Resolv_N"/>
</dbReference>
<protein>
    <recommendedName>
        <fullName evidence="1">Resolvase/invertase-type recombinase catalytic domain-containing protein</fullName>
    </recommendedName>
</protein>
<dbReference type="KEGG" id="crie:AK829_05440"/>
<dbReference type="GO" id="GO:0000150">
    <property type="term" value="F:DNA strand exchange activity"/>
    <property type="evidence" value="ECO:0007669"/>
    <property type="project" value="InterPro"/>
</dbReference>
<dbReference type="Gene3D" id="3.40.50.1390">
    <property type="entry name" value="Resolvase, N-terminal catalytic domain"/>
    <property type="match status" value="1"/>
</dbReference>
<dbReference type="GO" id="GO:0003677">
    <property type="term" value="F:DNA binding"/>
    <property type="evidence" value="ECO:0007669"/>
    <property type="project" value="InterPro"/>
</dbReference>
<dbReference type="EMBL" id="CP012342">
    <property type="protein sequence ID" value="AKV58706.1"/>
    <property type="molecule type" value="Genomic_DNA"/>
</dbReference>
<proteinExistence type="predicted"/>
<evidence type="ECO:0000313" key="3">
    <source>
        <dbReference type="Proteomes" id="UP000060016"/>
    </source>
</evidence>
<gene>
    <name evidence="2" type="ORF">AK829_05440</name>
</gene>
<feature type="domain" description="Resolvase/invertase-type recombinase catalytic" evidence="1">
    <location>
        <begin position="51"/>
        <end position="93"/>
    </location>
</feature>
<name>A0A0K1RC03_9CORY</name>
<dbReference type="Proteomes" id="UP000060016">
    <property type="component" value="Chromosome"/>
</dbReference>
<dbReference type="Pfam" id="PF00239">
    <property type="entry name" value="Resolvase"/>
    <property type="match status" value="1"/>
</dbReference>
<organism evidence="2 3">
    <name type="scientific">Corynebacterium riegelii</name>
    <dbReference type="NCBI Taxonomy" id="156976"/>
    <lineage>
        <taxon>Bacteria</taxon>
        <taxon>Bacillati</taxon>
        <taxon>Actinomycetota</taxon>
        <taxon>Actinomycetes</taxon>
        <taxon>Mycobacteriales</taxon>
        <taxon>Corynebacteriaceae</taxon>
        <taxon>Corynebacterium</taxon>
    </lineage>
</organism>